<evidence type="ECO:0000256" key="1">
    <source>
        <dbReference type="ARBA" id="ARBA00022553"/>
    </source>
</evidence>
<evidence type="ECO:0000313" key="7">
    <source>
        <dbReference type="EMBL" id="SHJ90638.1"/>
    </source>
</evidence>
<gene>
    <name evidence="7" type="ORF">SAMN02745751_03684</name>
</gene>
<evidence type="ECO:0000256" key="5">
    <source>
        <dbReference type="ARBA" id="ARBA00022801"/>
    </source>
</evidence>
<dbReference type="GO" id="GO:0016787">
    <property type="term" value="F:hydrolase activity"/>
    <property type="evidence" value="ECO:0007669"/>
    <property type="project" value="UniProtKB-KW"/>
</dbReference>
<keyword evidence="8" id="KW-1185">Reference proteome</keyword>
<evidence type="ECO:0000256" key="6">
    <source>
        <dbReference type="ARBA" id="ARBA00024207"/>
    </source>
</evidence>
<keyword evidence="1" id="KW-0597">Phosphoprotein</keyword>
<organism evidence="7 8">
    <name type="scientific">Dethiosulfatibacter aminovorans DSM 17477</name>
    <dbReference type="NCBI Taxonomy" id="1121476"/>
    <lineage>
        <taxon>Bacteria</taxon>
        <taxon>Bacillati</taxon>
        <taxon>Bacillota</taxon>
        <taxon>Tissierellia</taxon>
        <taxon>Dethiosulfatibacter</taxon>
    </lineage>
</organism>
<evidence type="ECO:0000256" key="3">
    <source>
        <dbReference type="ARBA" id="ARBA00022722"/>
    </source>
</evidence>
<dbReference type="EMBL" id="FQZL01000059">
    <property type="protein sequence ID" value="SHJ90638.1"/>
    <property type="molecule type" value="Genomic_DNA"/>
</dbReference>
<dbReference type="GO" id="GO:0110001">
    <property type="term" value="C:toxin-antitoxin complex"/>
    <property type="evidence" value="ECO:0007669"/>
    <property type="project" value="InterPro"/>
</dbReference>
<dbReference type="Gene3D" id="1.20.120.580">
    <property type="entry name" value="bsu32300-like"/>
    <property type="match status" value="1"/>
</dbReference>
<evidence type="ECO:0000256" key="2">
    <source>
        <dbReference type="ARBA" id="ARBA00022649"/>
    </source>
</evidence>
<dbReference type="PANTHER" id="PTHR34139:SF1">
    <property type="entry name" value="RNASE MJ1380-RELATED"/>
    <property type="match status" value="1"/>
</dbReference>
<dbReference type="GO" id="GO:0004540">
    <property type="term" value="F:RNA nuclease activity"/>
    <property type="evidence" value="ECO:0007669"/>
    <property type="project" value="InterPro"/>
</dbReference>
<dbReference type="GO" id="GO:0000166">
    <property type="term" value="F:nucleotide binding"/>
    <property type="evidence" value="ECO:0007669"/>
    <property type="project" value="UniProtKB-KW"/>
</dbReference>
<keyword evidence="3" id="KW-0540">Nuclease</keyword>
<keyword evidence="5" id="KW-0378">Hydrolase</keyword>
<dbReference type="Pfam" id="PF01934">
    <property type="entry name" value="HepT-like"/>
    <property type="match status" value="1"/>
</dbReference>
<dbReference type="InterPro" id="IPR008201">
    <property type="entry name" value="HepT-like"/>
</dbReference>
<accession>A0A1M6N4N8</accession>
<proteinExistence type="inferred from homology"/>
<evidence type="ECO:0000256" key="4">
    <source>
        <dbReference type="ARBA" id="ARBA00022741"/>
    </source>
</evidence>
<dbReference type="AlphaFoldDB" id="A0A1M6N4N8"/>
<name>A0A1M6N4N8_9FIRM</name>
<sequence>MNRDLTYIQQIIDAINKVEAYTSDGKDQFLSSSLIQDAVIRNIEIIGEISKRVSQDFRTAHFDIPWRKMAGIRDVLIHDYDSIDLGIVWNVVEIELPKIKLALKEL</sequence>
<comment type="similarity">
    <text evidence="6">Belongs to the HepT RNase toxin family.</text>
</comment>
<protein>
    <submittedName>
        <fullName evidence="7">Uncharacterized conserved protein, contains HEPN domain</fullName>
    </submittedName>
</protein>
<keyword evidence="4" id="KW-0547">Nucleotide-binding</keyword>
<evidence type="ECO:0000313" key="8">
    <source>
        <dbReference type="Proteomes" id="UP000184052"/>
    </source>
</evidence>
<dbReference type="Proteomes" id="UP000184052">
    <property type="component" value="Unassembled WGS sequence"/>
</dbReference>
<dbReference type="PANTHER" id="PTHR34139">
    <property type="entry name" value="UPF0331 PROTEIN MJ0127"/>
    <property type="match status" value="1"/>
</dbReference>
<dbReference type="InterPro" id="IPR037038">
    <property type="entry name" value="HepT-like_sf"/>
</dbReference>
<keyword evidence="2" id="KW-1277">Toxin-antitoxin system</keyword>
<dbReference type="InterPro" id="IPR051813">
    <property type="entry name" value="HepT_RNase_toxin"/>
</dbReference>
<dbReference type="OrthoDB" id="9810538at2"/>
<reference evidence="7 8" key="1">
    <citation type="submission" date="2016-11" db="EMBL/GenBank/DDBJ databases">
        <authorList>
            <person name="Jaros S."/>
            <person name="Januszkiewicz K."/>
            <person name="Wedrychowicz H."/>
        </authorList>
    </citation>
    <scope>NUCLEOTIDE SEQUENCE [LARGE SCALE GENOMIC DNA]</scope>
    <source>
        <strain evidence="7 8">DSM 17477</strain>
    </source>
</reference>
<dbReference type="RefSeq" id="WP_073051155.1">
    <property type="nucleotide sequence ID" value="NZ_FQZL01000059.1"/>
</dbReference>